<dbReference type="PROSITE" id="PS51257">
    <property type="entry name" value="PROKAR_LIPOPROTEIN"/>
    <property type="match status" value="1"/>
</dbReference>
<reference evidence="1" key="1">
    <citation type="submission" date="2022-08" db="UniProtKB">
        <authorList>
            <consortium name="EnsemblMetazoa"/>
        </authorList>
    </citation>
    <scope>IDENTIFICATION</scope>
    <source>
        <strain evidence="1">Dongola</strain>
    </source>
</reference>
<organism evidence="1 2">
    <name type="scientific">Anopheles arabiensis</name>
    <name type="common">Mosquito</name>
    <dbReference type="NCBI Taxonomy" id="7173"/>
    <lineage>
        <taxon>Eukaryota</taxon>
        <taxon>Metazoa</taxon>
        <taxon>Ecdysozoa</taxon>
        <taxon>Arthropoda</taxon>
        <taxon>Hexapoda</taxon>
        <taxon>Insecta</taxon>
        <taxon>Pterygota</taxon>
        <taxon>Neoptera</taxon>
        <taxon>Endopterygota</taxon>
        <taxon>Diptera</taxon>
        <taxon>Nematocera</taxon>
        <taxon>Culicoidea</taxon>
        <taxon>Culicidae</taxon>
        <taxon>Anophelinae</taxon>
        <taxon>Anopheles</taxon>
    </lineage>
</organism>
<dbReference type="EMBL" id="APCN01003915">
    <property type="status" value="NOT_ANNOTATED_CDS"/>
    <property type="molecule type" value="Genomic_DNA"/>
</dbReference>
<evidence type="ECO:0000313" key="2">
    <source>
        <dbReference type="Proteomes" id="UP000075840"/>
    </source>
</evidence>
<dbReference type="EnsemblMetazoa" id="AARA014102-RA">
    <property type="protein sequence ID" value="AARA014102-PA"/>
    <property type="gene ID" value="AARA014102"/>
</dbReference>
<accession>A0A182IF32</accession>
<dbReference type="Proteomes" id="UP000075840">
    <property type="component" value="Unassembled WGS sequence"/>
</dbReference>
<keyword evidence="2" id="KW-1185">Reference proteome</keyword>
<proteinExistence type="predicted"/>
<name>A0A182IF32_ANOAR</name>
<protein>
    <submittedName>
        <fullName evidence="1">Uncharacterized protein</fullName>
    </submittedName>
</protein>
<evidence type="ECO:0000313" key="1">
    <source>
        <dbReference type="EnsemblMetazoa" id="AARA014102-PA"/>
    </source>
</evidence>
<dbReference type="VEuPathDB" id="VectorBase:AARA014102"/>
<dbReference type="AlphaFoldDB" id="A0A182IF32"/>
<sequence length="41" mass="4768">MNENFDRQIGMVCLQLDWFVYNLSGLQSCNGVVFGVKYCKF</sequence>